<sequence length="242" mass="27586">MKHIGIVCEGPTDYIILKGVINRITGEENTYVMLQPEDDLTGKYGNGWKGVWKWCHDNASIRKELMKDVWPALDLLVVQMDGDVSRKEKSVHCWCETTQCSHKDEWNPLECDSSPLRRDSCPIILPCPGHEASVGGYMLHLKGLLAEWLEGTEDTCIVIPCDSTEAWVVAAYDQMENVETIEAPWEHIIAHGKFYHDVRIPGQKKRVRIFEQFVPVVCENWSKVTELCESARDFEKALLALV</sequence>
<gene>
    <name evidence="1" type="ORF">IAA63_12040</name>
</gene>
<dbReference type="AlphaFoldDB" id="A0A9D1NXK4"/>
<protein>
    <submittedName>
        <fullName evidence="1">Uncharacterized protein</fullName>
    </submittedName>
</protein>
<name>A0A9D1NXK4_9FIRM</name>
<accession>A0A9D1NXK4</accession>
<proteinExistence type="predicted"/>
<comment type="caution">
    <text evidence="1">The sequence shown here is derived from an EMBL/GenBank/DDBJ whole genome shotgun (WGS) entry which is preliminary data.</text>
</comment>
<evidence type="ECO:0000313" key="1">
    <source>
        <dbReference type="EMBL" id="HIV13854.1"/>
    </source>
</evidence>
<dbReference type="EMBL" id="DVON01000256">
    <property type="protein sequence ID" value="HIV13854.1"/>
    <property type="molecule type" value="Genomic_DNA"/>
</dbReference>
<evidence type="ECO:0000313" key="2">
    <source>
        <dbReference type="Proteomes" id="UP000886723"/>
    </source>
</evidence>
<reference evidence="1" key="2">
    <citation type="journal article" date="2021" name="PeerJ">
        <title>Extensive microbial diversity within the chicken gut microbiome revealed by metagenomics and culture.</title>
        <authorList>
            <person name="Gilroy R."/>
            <person name="Ravi A."/>
            <person name="Getino M."/>
            <person name="Pursley I."/>
            <person name="Horton D.L."/>
            <person name="Alikhan N.F."/>
            <person name="Baker D."/>
            <person name="Gharbi K."/>
            <person name="Hall N."/>
            <person name="Watson M."/>
            <person name="Adriaenssens E.M."/>
            <person name="Foster-Nyarko E."/>
            <person name="Jarju S."/>
            <person name="Secka A."/>
            <person name="Antonio M."/>
            <person name="Oren A."/>
            <person name="Chaudhuri R.R."/>
            <person name="La Ragione R."/>
            <person name="Hildebrand F."/>
            <person name="Pallen M.J."/>
        </authorList>
    </citation>
    <scope>NUCLEOTIDE SEQUENCE</scope>
    <source>
        <strain evidence="1">ChiBcec2-4451</strain>
    </source>
</reference>
<dbReference type="Proteomes" id="UP000886723">
    <property type="component" value="Unassembled WGS sequence"/>
</dbReference>
<reference evidence="1" key="1">
    <citation type="submission" date="2020-10" db="EMBL/GenBank/DDBJ databases">
        <authorList>
            <person name="Gilroy R."/>
        </authorList>
    </citation>
    <scope>NUCLEOTIDE SEQUENCE</scope>
    <source>
        <strain evidence="1">ChiBcec2-4451</strain>
    </source>
</reference>
<organism evidence="1 2">
    <name type="scientific">Candidatus Pullilachnospira stercoravium</name>
    <dbReference type="NCBI Taxonomy" id="2840913"/>
    <lineage>
        <taxon>Bacteria</taxon>
        <taxon>Bacillati</taxon>
        <taxon>Bacillota</taxon>
        <taxon>Clostridia</taxon>
        <taxon>Lachnospirales</taxon>
        <taxon>Lachnospiraceae</taxon>
        <taxon>Lachnospiraceae incertae sedis</taxon>
        <taxon>Candidatus Pullilachnospira</taxon>
    </lineage>
</organism>